<evidence type="ECO:0000256" key="3">
    <source>
        <dbReference type="ARBA" id="ARBA00008715"/>
    </source>
</evidence>
<reference key="2">
    <citation type="submission" date="2011-10" db="EMBL/GenBank/DDBJ databases">
        <title>The genome and transcriptome sequence of Clonorchis sinensis provide insights into the carcinogenic liver fluke.</title>
        <authorList>
            <person name="Wang X."/>
            <person name="Huang Y."/>
            <person name="Chen W."/>
            <person name="Liu H."/>
            <person name="Guo L."/>
            <person name="Chen Y."/>
            <person name="Luo F."/>
            <person name="Zhou W."/>
            <person name="Sun J."/>
            <person name="Mao Q."/>
            <person name="Liang P."/>
            <person name="Zhou C."/>
            <person name="Tian Y."/>
            <person name="Men J."/>
            <person name="Lv X."/>
            <person name="Huang L."/>
            <person name="Zhou J."/>
            <person name="Hu Y."/>
            <person name="Li R."/>
            <person name="Zhang F."/>
            <person name="Lei H."/>
            <person name="Li X."/>
            <person name="Hu X."/>
            <person name="Liang C."/>
            <person name="Xu J."/>
            <person name="Wu Z."/>
            <person name="Yu X."/>
        </authorList>
    </citation>
    <scope>NUCLEOTIDE SEQUENCE</scope>
    <source>
        <strain>Henan</strain>
    </source>
</reference>
<gene>
    <name evidence="11" type="ORF">CLF_105130</name>
</gene>
<sequence length="274" mass="31788">QSTDFEVHRNWLAVTHSLPFNRWYFESTSKWTLDYPPLFAWFEWLLSQVAAQVDPKMCMISNTAYSSPKTVWFQRCSVLLTELTVYFGLWRKTRTHYCELTMTGNAMGRNRNFVRDDCFCKTSLIRQAYIPSVNNNKRLQYSEFGLPFDPKDFAQMLQVKSVNNLTCLVERTGFTGVRCHNSPTHCNLDVCAQPEPLYDKYAVLTADNDDDGTMIAYLRQCTSVNNSVHYPNTTRTTILHTKRSLNRMSLKNKFSIVCTCRFLANRLNLTVSTL</sequence>
<dbReference type="PANTHER" id="PTHR12413">
    <property type="entry name" value="DOLICHYL GLYCOSYLTRANSFERASE"/>
    <property type="match status" value="1"/>
</dbReference>
<evidence type="ECO:0000256" key="6">
    <source>
        <dbReference type="ARBA" id="ARBA00022692"/>
    </source>
</evidence>
<evidence type="ECO:0000313" key="11">
    <source>
        <dbReference type="EMBL" id="GAA50844.1"/>
    </source>
</evidence>
<keyword evidence="8" id="KW-1133">Transmembrane helix</keyword>
<dbReference type="Proteomes" id="UP000008909">
    <property type="component" value="Unassembled WGS sequence"/>
</dbReference>
<dbReference type="UniPathway" id="UPA00378"/>
<dbReference type="InterPro" id="IPR004856">
    <property type="entry name" value="Glyco_trans_ALG6/ALG8"/>
</dbReference>
<dbReference type="GO" id="GO:0042283">
    <property type="term" value="F:dolichyl pyrophosphate Glc1Man9GlcNAc2 alpha-1,3-glucosyltransferase activity"/>
    <property type="evidence" value="ECO:0007669"/>
    <property type="project" value="TreeGrafter"/>
</dbReference>
<name>G7YD10_CLOSI</name>
<proteinExistence type="inferred from homology"/>
<evidence type="ECO:0000256" key="10">
    <source>
        <dbReference type="RuleBase" id="RU363110"/>
    </source>
</evidence>
<evidence type="ECO:0000256" key="7">
    <source>
        <dbReference type="ARBA" id="ARBA00022824"/>
    </source>
</evidence>
<protein>
    <recommendedName>
        <fullName evidence="10">Alpha-1,3-glucosyltransferase</fullName>
        <ecNumber evidence="10">2.4.1.-</ecNumber>
    </recommendedName>
</protein>
<feature type="non-terminal residue" evidence="11">
    <location>
        <position position="1"/>
    </location>
</feature>
<evidence type="ECO:0000313" key="12">
    <source>
        <dbReference type="Proteomes" id="UP000008909"/>
    </source>
</evidence>
<evidence type="ECO:0000256" key="2">
    <source>
        <dbReference type="ARBA" id="ARBA00004922"/>
    </source>
</evidence>
<evidence type="ECO:0000256" key="8">
    <source>
        <dbReference type="ARBA" id="ARBA00022989"/>
    </source>
</evidence>
<keyword evidence="4 10" id="KW-0328">Glycosyltransferase</keyword>
<keyword evidence="5 10" id="KW-0808">Transferase</keyword>
<accession>G7YD10</accession>
<comment type="subcellular location">
    <subcellularLocation>
        <location evidence="1 10">Endoplasmic reticulum membrane</location>
        <topology evidence="1 10">Multi-pass membrane protein</topology>
    </subcellularLocation>
</comment>
<dbReference type="EC" id="2.4.1.-" evidence="10"/>
<reference evidence="11" key="1">
    <citation type="journal article" date="2011" name="Genome Biol.">
        <title>The draft genome of the carcinogenic human liver fluke Clonorchis sinensis.</title>
        <authorList>
            <person name="Wang X."/>
            <person name="Chen W."/>
            <person name="Huang Y."/>
            <person name="Sun J."/>
            <person name="Men J."/>
            <person name="Liu H."/>
            <person name="Luo F."/>
            <person name="Guo L."/>
            <person name="Lv X."/>
            <person name="Deng C."/>
            <person name="Zhou C."/>
            <person name="Fan Y."/>
            <person name="Li X."/>
            <person name="Huang L."/>
            <person name="Hu Y."/>
            <person name="Liang C."/>
            <person name="Hu X."/>
            <person name="Xu J."/>
            <person name="Yu X."/>
        </authorList>
    </citation>
    <scope>NUCLEOTIDE SEQUENCE [LARGE SCALE GENOMIC DNA]</scope>
    <source>
        <strain evidence="11">Henan</strain>
    </source>
</reference>
<comment type="similarity">
    <text evidence="3 10">Belongs to the ALG6/ALG8 glucosyltransferase family.</text>
</comment>
<dbReference type="PANTHER" id="PTHR12413:SF2">
    <property type="entry name" value="DOLICHYL PYROPHOSPHATE GLC1MAN9GLCNAC2 ALPHA-1,3-GLUCOSYLTRANSFERASE-RELATED"/>
    <property type="match status" value="1"/>
</dbReference>
<dbReference type="GO" id="GO:0005789">
    <property type="term" value="C:endoplasmic reticulum membrane"/>
    <property type="evidence" value="ECO:0007669"/>
    <property type="project" value="UniProtKB-SubCell"/>
</dbReference>
<comment type="pathway">
    <text evidence="2 10">Protein modification; protein glycosylation.</text>
</comment>
<keyword evidence="7 10" id="KW-0256">Endoplasmic reticulum</keyword>
<keyword evidence="9" id="KW-0472">Membrane</keyword>
<keyword evidence="6" id="KW-0812">Transmembrane</keyword>
<keyword evidence="12" id="KW-1185">Reference proteome</keyword>
<dbReference type="Pfam" id="PF03155">
    <property type="entry name" value="Alg6_Alg8"/>
    <property type="match status" value="1"/>
</dbReference>
<organism evidence="11 12">
    <name type="scientific">Clonorchis sinensis</name>
    <name type="common">Chinese liver fluke</name>
    <dbReference type="NCBI Taxonomy" id="79923"/>
    <lineage>
        <taxon>Eukaryota</taxon>
        <taxon>Metazoa</taxon>
        <taxon>Spiralia</taxon>
        <taxon>Lophotrochozoa</taxon>
        <taxon>Platyhelminthes</taxon>
        <taxon>Trematoda</taxon>
        <taxon>Digenea</taxon>
        <taxon>Opisthorchiida</taxon>
        <taxon>Opisthorchiata</taxon>
        <taxon>Opisthorchiidae</taxon>
        <taxon>Clonorchis</taxon>
    </lineage>
</organism>
<evidence type="ECO:0000256" key="4">
    <source>
        <dbReference type="ARBA" id="ARBA00022676"/>
    </source>
</evidence>
<dbReference type="EMBL" id="DF143085">
    <property type="protein sequence ID" value="GAA50844.1"/>
    <property type="molecule type" value="Genomic_DNA"/>
</dbReference>
<evidence type="ECO:0000256" key="1">
    <source>
        <dbReference type="ARBA" id="ARBA00004477"/>
    </source>
</evidence>
<evidence type="ECO:0000256" key="5">
    <source>
        <dbReference type="ARBA" id="ARBA00022679"/>
    </source>
</evidence>
<dbReference type="GO" id="GO:0006487">
    <property type="term" value="P:protein N-linked glycosylation"/>
    <property type="evidence" value="ECO:0007669"/>
    <property type="project" value="TreeGrafter"/>
</dbReference>
<dbReference type="AlphaFoldDB" id="G7YD10"/>
<evidence type="ECO:0000256" key="9">
    <source>
        <dbReference type="ARBA" id="ARBA00023136"/>
    </source>
</evidence>